<proteinExistence type="predicted"/>
<evidence type="ECO:0000313" key="1">
    <source>
        <dbReference type="EMBL" id="CAB5221194.1"/>
    </source>
</evidence>
<reference evidence="1" key="1">
    <citation type="submission" date="2020-05" db="EMBL/GenBank/DDBJ databases">
        <authorList>
            <person name="Chiriac C."/>
            <person name="Salcher M."/>
            <person name="Ghai R."/>
            <person name="Kavagutti S V."/>
        </authorList>
    </citation>
    <scope>NUCLEOTIDE SEQUENCE</scope>
</reference>
<name>A0A6J7WYN8_9CAUD</name>
<organism evidence="1">
    <name type="scientific">uncultured Caudovirales phage</name>
    <dbReference type="NCBI Taxonomy" id="2100421"/>
    <lineage>
        <taxon>Viruses</taxon>
        <taxon>Duplodnaviria</taxon>
        <taxon>Heunggongvirae</taxon>
        <taxon>Uroviricota</taxon>
        <taxon>Caudoviricetes</taxon>
        <taxon>Peduoviridae</taxon>
        <taxon>Maltschvirus</taxon>
        <taxon>Maltschvirus maltsch</taxon>
    </lineage>
</organism>
<accession>A0A6J7WYN8</accession>
<sequence length="192" mass="22025">MNQDKDKLLCEKYPKLFSERNLPMTQSCMYWGFEIGDGWFNIIDNLCANIQHHLDSAADYRKRTIEYNEMIEQAVAGKYEKLEEYWSDSSPELIEKVKESIPSSSLREVPEEVSQVVVSQVKEKFGTLRFYYYGGDEYVAGLVAMAESMSGCTCEDCGSPAKTRGRGWVYTRCDKCQKASGRYTDEEDDTDV</sequence>
<dbReference type="EMBL" id="LR798292">
    <property type="protein sequence ID" value="CAB5221194.1"/>
    <property type="molecule type" value="Genomic_DNA"/>
</dbReference>
<protein>
    <submittedName>
        <fullName evidence="1">Uncharacterized protein</fullName>
    </submittedName>
</protein>
<gene>
    <name evidence="1" type="ORF">UFOVP244_103</name>
</gene>